<feature type="domain" description="Protein FecR C-terminal" evidence="3">
    <location>
        <begin position="261"/>
        <end position="325"/>
    </location>
</feature>
<accession>A0ABR6F315</accession>
<keyword evidence="1" id="KW-0472">Membrane</keyword>
<dbReference type="EMBL" id="WNXC01000008">
    <property type="protein sequence ID" value="MBB2151078.1"/>
    <property type="molecule type" value="Genomic_DNA"/>
</dbReference>
<dbReference type="Gene3D" id="3.55.50.30">
    <property type="match status" value="1"/>
</dbReference>
<proteinExistence type="predicted"/>
<dbReference type="RefSeq" id="WP_182960594.1">
    <property type="nucleotide sequence ID" value="NZ_WNXC01000008.1"/>
</dbReference>
<dbReference type="Proteomes" id="UP000636110">
    <property type="component" value="Unassembled WGS sequence"/>
</dbReference>
<dbReference type="InterPro" id="IPR032508">
    <property type="entry name" value="FecR_C"/>
</dbReference>
<keyword evidence="1" id="KW-0812">Transmembrane</keyword>
<dbReference type="PIRSF" id="PIRSF018266">
    <property type="entry name" value="FecR"/>
    <property type="match status" value="1"/>
</dbReference>
<sequence>MKNFETNESFIFSLIIEDLEETISVENKIILDQWRKDDEENEKIYQEFQQVQINLDLLVEGHEVDAEHSWNVLDQKLSNNEEPLNIIKGKTMPYFWMKVAAMLLILSTLGYGYFFWKNKDVVINTGMAVLSDVVLPDGTTLKLNAGTTIRYSKNNFLQDRKLVLVAGEAFIQVAPNPISRFRVEMGAMEAKDIGTRFNISKNETQSSVIVEEGEVEFRESGTSRKVNLTAGKLGVYDLSNKTLIALDNPDVNYKAWLDKSFVFTEFPVQKVVEKLEKIYQTKIEIEGQALKDRKLTAKLQYQNLDSALAVVAASLDCKLSQINGKFVLSAK</sequence>
<evidence type="ECO:0000256" key="1">
    <source>
        <dbReference type="SAM" id="Phobius"/>
    </source>
</evidence>
<evidence type="ECO:0000313" key="5">
    <source>
        <dbReference type="Proteomes" id="UP000636110"/>
    </source>
</evidence>
<dbReference type="PANTHER" id="PTHR30273:SF2">
    <property type="entry name" value="PROTEIN FECR"/>
    <property type="match status" value="1"/>
</dbReference>
<dbReference type="Gene3D" id="2.60.120.1440">
    <property type="match status" value="1"/>
</dbReference>
<evidence type="ECO:0000259" key="3">
    <source>
        <dbReference type="Pfam" id="PF16344"/>
    </source>
</evidence>
<keyword evidence="5" id="KW-1185">Reference proteome</keyword>
<evidence type="ECO:0000259" key="2">
    <source>
        <dbReference type="Pfam" id="PF04773"/>
    </source>
</evidence>
<comment type="caution">
    <text evidence="4">The sequence shown here is derived from an EMBL/GenBank/DDBJ whole genome shotgun (WGS) entry which is preliminary data.</text>
</comment>
<name>A0ABR6F315_9SPHI</name>
<keyword evidence="1" id="KW-1133">Transmembrane helix</keyword>
<reference evidence="4 5" key="1">
    <citation type="submission" date="2019-11" db="EMBL/GenBank/DDBJ databases">
        <title>Description of Pedobacter sp. LMG 31462T.</title>
        <authorList>
            <person name="Carlier A."/>
            <person name="Qi S."/>
            <person name="Vandamme P."/>
        </authorList>
    </citation>
    <scope>NUCLEOTIDE SEQUENCE [LARGE SCALE GENOMIC DNA]</scope>
    <source>
        <strain evidence="4 5">LMG 31462</strain>
    </source>
</reference>
<dbReference type="PANTHER" id="PTHR30273">
    <property type="entry name" value="PERIPLASMIC SIGNAL SENSOR AND SIGMA FACTOR ACTIVATOR FECR-RELATED"/>
    <property type="match status" value="1"/>
</dbReference>
<protein>
    <submittedName>
        <fullName evidence="4">DUF4974 domain-containing protein</fullName>
    </submittedName>
</protein>
<gene>
    <name evidence="4" type="ORF">GM920_19430</name>
</gene>
<dbReference type="InterPro" id="IPR006860">
    <property type="entry name" value="FecR"/>
</dbReference>
<feature type="transmembrane region" description="Helical" evidence="1">
    <location>
        <begin position="95"/>
        <end position="116"/>
    </location>
</feature>
<organism evidence="4 5">
    <name type="scientific">Pedobacter gandavensis</name>
    <dbReference type="NCBI Taxonomy" id="2679963"/>
    <lineage>
        <taxon>Bacteria</taxon>
        <taxon>Pseudomonadati</taxon>
        <taxon>Bacteroidota</taxon>
        <taxon>Sphingobacteriia</taxon>
        <taxon>Sphingobacteriales</taxon>
        <taxon>Sphingobacteriaceae</taxon>
        <taxon>Pedobacter</taxon>
    </lineage>
</organism>
<dbReference type="Pfam" id="PF16344">
    <property type="entry name" value="FecR_C"/>
    <property type="match status" value="1"/>
</dbReference>
<dbReference type="InterPro" id="IPR012373">
    <property type="entry name" value="Ferrdict_sens_TM"/>
</dbReference>
<feature type="domain" description="FecR protein" evidence="2">
    <location>
        <begin position="122"/>
        <end position="216"/>
    </location>
</feature>
<evidence type="ECO:0000313" key="4">
    <source>
        <dbReference type="EMBL" id="MBB2151078.1"/>
    </source>
</evidence>
<dbReference type="Pfam" id="PF04773">
    <property type="entry name" value="FecR"/>
    <property type="match status" value="1"/>
</dbReference>